<dbReference type="PANTHER" id="PTHR33337">
    <property type="entry name" value="GFA DOMAIN-CONTAINING PROTEIN"/>
    <property type="match status" value="1"/>
</dbReference>
<keyword evidence="3" id="KW-0862">Zinc</keyword>
<evidence type="ECO:0000256" key="4">
    <source>
        <dbReference type="ARBA" id="ARBA00023239"/>
    </source>
</evidence>
<organism evidence="6 7">
    <name type="scientific">Sulfitobacter sediminis</name>
    <dbReference type="NCBI Taxonomy" id="3234186"/>
    <lineage>
        <taxon>Bacteria</taxon>
        <taxon>Pseudomonadati</taxon>
        <taxon>Pseudomonadota</taxon>
        <taxon>Alphaproteobacteria</taxon>
        <taxon>Rhodobacterales</taxon>
        <taxon>Roseobacteraceae</taxon>
        <taxon>Sulfitobacter</taxon>
    </lineage>
</organism>
<feature type="domain" description="CENP-V/GFA" evidence="5">
    <location>
        <begin position="17"/>
        <end position="131"/>
    </location>
</feature>
<protein>
    <submittedName>
        <fullName evidence="6">GFA family protein</fullName>
    </submittedName>
</protein>
<evidence type="ECO:0000256" key="1">
    <source>
        <dbReference type="ARBA" id="ARBA00005495"/>
    </source>
</evidence>
<proteinExistence type="inferred from homology"/>
<evidence type="ECO:0000256" key="3">
    <source>
        <dbReference type="ARBA" id="ARBA00022833"/>
    </source>
</evidence>
<dbReference type="SUPFAM" id="SSF51316">
    <property type="entry name" value="Mss4-like"/>
    <property type="match status" value="1"/>
</dbReference>
<evidence type="ECO:0000256" key="2">
    <source>
        <dbReference type="ARBA" id="ARBA00022723"/>
    </source>
</evidence>
<sequence length="179" mass="19952">MEMIFVKSASVEKFENCEGGCTCGHVRYRVSSEPMIVHCCHCSWCQRQSGSAFAVNALIEADRVELTSGAVEEITVPSPSKKGQTIARCPNCRVAVWSNYHMGGLKDRVRFIRVGSLDDPNLMPPDVHIFTSTKQNWVILPPMDKAAEQFYDVNTTWSPDSLERLDALFAAAGIEKPQR</sequence>
<dbReference type="Proteomes" id="UP001556098">
    <property type="component" value="Unassembled WGS sequence"/>
</dbReference>
<dbReference type="PANTHER" id="PTHR33337:SF33">
    <property type="entry name" value="CENP-V_GFA DOMAIN-CONTAINING PROTEIN"/>
    <property type="match status" value="1"/>
</dbReference>
<dbReference type="InterPro" id="IPR006913">
    <property type="entry name" value="CENP-V/GFA"/>
</dbReference>
<name>A0ABV3RM04_9RHOB</name>
<dbReference type="EMBL" id="JBFNXX010000006">
    <property type="protein sequence ID" value="MEW9919999.1"/>
    <property type="molecule type" value="Genomic_DNA"/>
</dbReference>
<keyword evidence="2" id="KW-0479">Metal-binding</keyword>
<comment type="similarity">
    <text evidence="1">Belongs to the Gfa family.</text>
</comment>
<dbReference type="Pfam" id="PF04828">
    <property type="entry name" value="GFA"/>
    <property type="match status" value="1"/>
</dbReference>
<comment type="caution">
    <text evidence="6">The sequence shown here is derived from an EMBL/GenBank/DDBJ whole genome shotgun (WGS) entry which is preliminary data.</text>
</comment>
<keyword evidence="4" id="KW-0456">Lyase</keyword>
<dbReference type="InterPro" id="IPR011057">
    <property type="entry name" value="Mss4-like_sf"/>
</dbReference>
<accession>A0ABV3RM04</accession>
<dbReference type="RefSeq" id="WP_367877699.1">
    <property type="nucleotide sequence ID" value="NZ_JBFNXX010000006.1"/>
</dbReference>
<evidence type="ECO:0000259" key="5">
    <source>
        <dbReference type="PROSITE" id="PS51891"/>
    </source>
</evidence>
<gene>
    <name evidence="6" type="ORF">AB2B41_10310</name>
</gene>
<dbReference type="PROSITE" id="PS51891">
    <property type="entry name" value="CENP_V_GFA"/>
    <property type="match status" value="1"/>
</dbReference>
<keyword evidence="7" id="KW-1185">Reference proteome</keyword>
<evidence type="ECO:0000313" key="6">
    <source>
        <dbReference type="EMBL" id="MEW9919999.1"/>
    </source>
</evidence>
<dbReference type="Gene3D" id="3.90.1590.10">
    <property type="entry name" value="glutathione-dependent formaldehyde- activating enzyme (gfa)"/>
    <property type="match status" value="1"/>
</dbReference>
<reference evidence="6 7" key="1">
    <citation type="submission" date="2024-07" db="EMBL/GenBank/DDBJ databases">
        <title>Marimonas sp.nov., isolated from tidal-flat sediment.</title>
        <authorList>
            <person name="Jayan J.N."/>
            <person name="Lee S.S."/>
        </authorList>
    </citation>
    <scope>NUCLEOTIDE SEQUENCE [LARGE SCALE GENOMIC DNA]</scope>
    <source>
        <strain evidence="6 7">MJW-29</strain>
    </source>
</reference>
<evidence type="ECO:0000313" key="7">
    <source>
        <dbReference type="Proteomes" id="UP001556098"/>
    </source>
</evidence>